<keyword evidence="1" id="KW-0472">Membrane</keyword>
<dbReference type="RefSeq" id="WP_123806745.1">
    <property type="nucleotide sequence ID" value="NZ_CABVPR010000019.1"/>
</dbReference>
<organism evidence="2 3">
    <name type="scientific">Burkholderia dolosa</name>
    <dbReference type="NCBI Taxonomy" id="152500"/>
    <lineage>
        <taxon>Bacteria</taxon>
        <taxon>Pseudomonadati</taxon>
        <taxon>Pseudomonadota</taxon>
        <taxon>Betaproteobacteria</taxon>
        <taxon>Burkholderiales</taxon>
        <taxon>Burkholderiaceae</taxon>
        <taxon>Burkholderia</taxon>
        <taxon>Burkholderia cepacia complex</taxon>
    </lineage>
</organism>
<protein>
    <submittedName>
        <fullName evidence="2">Uncharacterized protein</fullName>
    </submittedName>
</protein>
<keyword evidence="1" id="KW-0812">Transmembrane</keyword>
<sequence>MYDPFASSLLRFFASSLLRFFASSLLVSLLIHVSAIRARLKRIAARDSIAAQPRIGCREPRARAVRNRMERIATFNWPIGIGFAIVNCPRTEPDRAAGRVSVDGRMCRHSVRARSEVDSVER</sequence>
<reference evidence="2 3" key="1">
    <citation type="submission" date="2021-02" db="EMBL/GenBank/DDBJ databases">
        <title>FDA dAtabase for Regulatory Grade micrObial Sequences (FDA-ARGOS): Supporting development and validation of Infectious Disease Dx tests.</title>
        <authorList>
            <person name="Minogue T."/>
            <person name="Wolcott M."/>
            <person name="Wasieloski L."/>
            <person name="Aguilar W."/>
            <person name="Moore D."/>
            <person name="Jaissle J."/>
            <person name="Tallon L."/>
            <person name="Sadzewicz L."/>
            <person name="Zhao X."/>
            <person name="Boylan J."/>
            <person name="Ott S."/>
            <person name="Bowen H."/>
            <person name="Vavikolanu K."/>
            <person name="Mehta A."/>
            <person name="Aluvathingal J."/>
            <person name="Nadendla S."/>
            <person name="Yan Y."/>
            <person name="Sichtig H."/>
        </authorList>
    </citation>
    <scope>NUCLEOTIDE SEQUENCE [LARGE SCALE GENOMIC DNA]</scope>
    <source>
        <strain evidence="2 3">FDAARGOS_1272</strain>
    </source>
</reference>
<dbReference type="EMBL" id="CP069483">
    <property type="protein sequence ID" value="QRO79340.1"/>
    <property type="molecule type" value="Genomic_DNA"/>
</dbReference>
<proteinExistence type="predicted"/>
<dbReference type="GeneID" id="93129196"/>
<evidence type="ECO:0000256" key="1">
    <source>
        <dbReference type="SAM" id="Phobius"/>
    </source>
</evidence>
<evidence type="ECO:0000313" key="2">
    <source>
        <dbReference type="EMBL" id="QRO79340.1"/>
    </source>
</evidence>
<gene>
    <name evidence="2" type="ORF">I6K02_22570</name>
</gene>
<dbReference type="Proteomes" id="UP000625568">
    <property type="component" value="Chromosome 2"/>
</dbReference>
<keyword evidence="3" id="KW-1185">Reference proteome</keyword>
<accession>A0A892IES2</accession>
<name>A0A892IES2_9BURK</name>
<evidence type="ECO:0000313" key="3">
    <source>
        <dbReference type="Proteomes" id="UP000625568"/>
    </source>
</evidence>
<feature type="transmembrane region" description="Helical" evidence="1">
    <location>
        <begin position="12"/>
        <end position="36"/>
    </location>
</feature>
<dbReference type="AlphaFoldDB" id="A0A892IES2"/>
<keyword evidence="1" id="KW-1133">Transmembrane helix</keyword>